<name>A0A2I1EL97_9GLOM</name>
<sequence>MNRNFIFVFILLATFSMVNAIPHQLRKGKIEFHSCMSKTDIIDVTVKPDPIVSEYPANYTVSGKLSHAIIADKTTFGVTYFIADGIIRLGDPYKQYFDKSYKAGKKFTISAEDVPTPFLSKVYQIYVNIWDEEIGTIACVFTKVNR</sequence>
<dbReference type="EMBL" id="LLXJ01000798">
    <property type="protein sequence ID" value="PKC06123.1"/>
    <property type="molecule type" value="Genomic_DNA"/>
</dbReference>
<reference evidence="3 4" key="3">
    <citation type="submission" date="2017-10" db="EMBL/GenBank/DDBJ databases">
        <title>Extensive intraspecific genome diversity in a model arbuscular mycorrhizal fungus.</title>
        <authorList>
            <person name="Chen E.C.H."/>
            <person name="Morin E."/>
            <person name="Baudet D."/>
            <person name="Noel J."/>
            <person name="Ndikumana S."/>
            <person name="Charron P."/>
            <person name="St-Onge C."/>
            <person name="Giorgi J."/>
            <person name="Grigoriev I.V."/>
            <person name="Roux C."/>
            <person name="Martin F.M."/>
            <person name="Corradi N."/>
        </authorList>
    </citation>
    <scope>NUCLEOTIDE SEQUENCE [LARGE SCALE GENOMIC DNA]</scope>
    <source>
        <strain evidence="3 4">A1</strain>
    </source>
</reference>
<dbReference type="EMBL" id="LLXH01000140">
    <property type="protein sequence ID" value="PKC72038.1"/>
    <property type="molecule type" value="Genomic_DNA"/>
</dbReference>
<reference evidence="2 5" key="1">
    <citation type="submission" date="2016-04" db="EMBL/GenBank/DDBJ databases">
        <title>Genome analyses suggest a sexual origin of heterokaryosis in a supposedly ancient asexual fungus.</title>
        <authorList>
            <person name="Ropars J."/>
            <person name="Sedzielewska K."/>
            <person name="Noel J."/>
            <person name="Charron P."/>
            <person name="Farinelli L."/>
            <person name="Marton T."/>
            <person name="Kruger M."/>
            <person name="Pelin A."/>
            <person name="Brachmann A."/>
            <person name="Corradi N."/>
        </authorList>
    </citation>
    <scope>NUCLEOTIDE SEQUENCE [LARGE SCALE GENOMIC DNA]</scope>
    <source>
        <strain evidence="2 5">A5</strain>
    </source>
</reference>
<comment type="caution">
    <text evidence="3">The sequence shown here is derived from an EMBL/GenBank/DDBJ whole genome shotgun (WGS) entry which is preliminary data.</text>
</comment>
<evidence type="ECO:0000313" key="2">
    <source>
        <dbReference type="EMBL" id="PKC06123.1"/>
    </source>
</evidence>
<keyword evidence="1" id="KW-0732">Signal</keyword>
<reference evidence="2 5" key="2">
    <citation type="submission" date="2017-09" db="EMBL/GenBank/DDBJ databases">
        <title>Extensive intraspecific genome diversity in a model arbuscular mycorrhizal fungus.</title>
        <authorList>
            <person name="Chen E.C."/>
            <person name="Morin E."/>
            <person name="Beaudet D."/>
            <person name="Noel J."/>
            <person name="Ndikumana S."/>
            <person name="Charron P."/>
            <person name="St-Onge C."/>
            <person name="Giorgi J."/>
            <person name="Grigoriev I.V."/>
            <person name="Roux C."/>
            <person name="Martin F.M."/>
            <person name="Corradi N."/>
        </authorList>
    </citation>
    <scope>NUCLEOTIDE SEQUENCE [LARGE SCALE GENOMIC DNA]</scope>
    <source>
        <strain evidence="2 5">A5</strain>
    </source>
</reference>
<dbReference type="OrthoDB" id="2392981at2759"/>
<protein>
    <recommendedName>
        <fullName evidence="6">MD-2-related lipid-recognition domain-containing protein</fullName>
    </recommendedName>
</protein>
<evidence type="ECO:0000313" key="3">
    <source>
        <dbReference type="EMBL" id="PKC72038.1"/>
    </source>
</evidence>
<evidence type="ECO:0008006" key="6">
    <source>
        <dbReference type="Google" id="ProtNLM"/>
    </source>
</evidence>
<proteinExistence type="predicted"/>
<evidence type="ECO:0000313" key="5">
    <source>
        <dbReference type="Proteomes" id="UP000232722"/>
    </source>
</evidence>
<gene>
    <name evidence="3" type="ORF">RhiirA1_493979</name>
    <name evidence="2" type="ORF">RhiirA5_378076</name>
</gene>
<evidence type="ECO:0000256" key="1">
    <source>
        <dbReference type="SAM" id="SignalP"/>
    </source>
</evidence>
<accession>A0A2I1EL97</accession>
<dbReference type="VEuPathDB" id="FungiDB:FUN_002732"/>
<dbReference type="VEuPathDB" id="FungiDB:RhiirA1_493979"/>
<organism evidence="3 4">
    <name type="scientific">Rhizophagus irregularis</name>
    <dbReference type="NCBI Taxonomy" id="588596"/>
    <lineage>
        <taxon>Eukaryota</taxon>
        <taxon>Fungi</taxon>
        <taxon>Fungi incertae sedis</taxon>
        <taxon>Mucoromycota</taxon>
        <taxon>Glomeromycotina</taxon>
        <taxon>Glomeromycetes</taxon>
        <taxon>Glomerales</taxon>
        <taxon>Glomeraceae</taxon>
        <taxon>Rhizophagus</taxon>
    </lineage>
</organism>
<dbReference type="Proteomes" id="UP000232722">
    <property type="component" value="Unassembled WGS sequence"/>
</dbReference>
<dbReference type="VEuPathDB" id="FungiDB:RhiirFUN_002803"/>
<feature type="chain" id="PRO_5014118256" description="MD-2-related lipid-recognition domain-containing protein" evidence="1">
    <location>
        <begin position="21"/>
        <end position="146"/>
    </location>
</feature>
<feature type="signal peptide" evidence="1">
    <location>
        <begin position="1"/>
        <end position="20"/>
    </location>
</feature>
<dbReference type="AlphaFoldDB" id="A0A2I1EL97"/>
<reference evidence="3 4" key="4">
    <citation type="submission" date="2017-10" db="EMBL/GenBank/DDBJ databases">
        <title>Genome analyses suggest a sexual origin of heterokaryosis in a supposedly ancient asexual fungus.</title>
        <authorList>
            <person name="Corradi N."/>
            <person name="Sedzielewska K."/>
            <person name="Noel J."/>
            <person name="Charron P."/>
            <person name="Farinelli L."/>
            <person name="Marton T."/>
            <person name="Kruger M."/>
            <person name="Pelin A."/>
            <person name="Brachmann A."/>
            <person name="Corradi N."/>
        </authorList>
    </citation>
    <scope>NUCLEOTIDE SEQUENCE [LARGE SCALE GENOMIC DNA]</scope>
    <source>
        <strain evidence="3 4">A1</strain>
    </source>
</reference>
<dbReference type="Proteomes" id="UP000232688">
    <property type="component" value="Unassembled WGS sequence"/>
</dbReference>
<evidence type="ECO:0000313" key="4">
    <source>
        <dbReference type="Proteomes" id="UP000232688"/>
    </source>
</evidence>